<dbReference type="EMBL" id="JAPFFF010000043">
    <property type="protein sequence ID" value="KAK8840962.1"/>
    <property type="molecule type" value="Genomic_DNA"/>
</dbReference>
<evidence type="ECO:0000313" key="2">
    <source>
        <dbReference type="Proteomes" id="UP001470230"/>
    </source>
</evidence>
<sequence length="150" mass="17815">MNFLKRKKLKCNEITYTKGEEEINIEKAIKKFICQAPIFSCKSTAMRKWIYNTVPDNKFILAAPTINFAAEFYSKLYVALNNNHLENIDDMIKLSVKEGAFNWFKEAIKYHRTIYLYKLKNKMEGQRETIAKQVLEEIKMYDKILIKIEE</sequence>
<gene>
    <name evidence="1" type="ORF">M9Y10_027796</name>
</gene>
<name>A0ABR2H5V2_9EUKA</name>
<comment type="caution">
    <text evidence="1">The sequence shown here is derived from an EMBL/GenBank/DDBJ whole genome shotgun (WGS) entry which is preliminary data.</text>
</comment>
<keyword evidence="2" id="KW-1185">Reference proteome</keyword>
<reference evidence="1 2" key="1">
    <citation type="submission" date="2024-04" db="EMBL/GenBank/DDBJ databases">
        <title>Tritrichomonas musculus Genome.</title>
        <authorList>
            <person name="Alves-Ferreira E."/>
            <person name="Grigg M."/>
            <person name="Lorenzi H."/>
            <person name="Galac M."/>
        </authorList>
    </citation>
    <scope>NUCLEOTIDE SEQUENCE [LARGE SCALE GENOMIC DNA]</scope>
    <source>
        <strain evidence="1 2">EAF2021</strain>
    </source>
</reference>
<evidence type="ECO:0000313" key="1">
    <source>
        <dbReference type="EMBL" id="KAK8840962.1"/>
    </source>
</evidence>
<protein>
    <submittedName>
        <fullName evidence="1">Uncharacterized protein</fullName>
    </submittedName>
</protein>
<dbReference type="Proteomes" id="UP001470230">
    <property type="component" value="Unassembled WGS sequence"/>
</dbReference>
<proteinExistence type="predicted"/>
<accession>A0ABR2H5V2</accession>
<organism evidence="1 2">
    <name type="scientific">Tritrichomonas musculus</name>
    <dbReference type="NCBI Taxonomy" id="1915356"/>
    <lineage>
        <taxon>Eukaryota</taxon>
        <taxon>Metamonada</taxon>
        <taxon>Parabasalia</taxon>
        <taxon>Tritrichomonadida</taxon>
        <taxon>Tritrichomonadidae</taxon>
        <taxon>Tritrichomonas</taxon>
    </lineage>
</organism>